<dbReference type="PANTHER" id="PTHR31468">
    <property type="entry name" value="1,3-BETA-GLUCANOSYLTRANSFERASE GAS1"/>
    <property type="match status" value="1"/>
</dbReference>
<keyword evidence="7" id="KW-1015">Disulfide bond</keyword>
<evidence type="ECO:0000256" key="7">
    <source>
        <dbReference type="ARBA" id="ARBA00023157"/>
    </source>
</evidence>
<dbReference type="GO" id="GO:0071970">
    <property type="term" value="P:fungal-type cell wall (1-&gt;3)-beta-D-glucan biosynthetic process"/>
    <property type="evidence" value="ECO:0007669"/>
    <property type="project" value="TreeGrafter"/>
</dbReference>
<keyword evidence="11" id="KW-0808">Transferase</keyword>
<evidence type="ECO:0000256" key="10">
    <source>
        <dbReference type="ARBA" id="ARBA00023316"/>
    </source>
</evidence>
<keyword evidence="4 11" id="KW-0336">GPI-anchor</keyword>
<dbReference type="InterPro" id="IPR004886">
    <property type="entry name" value="Glucanosyltransferase"/>
</dbReference>
<dbReference type="Pfam" id="PF07983">
    <property type="entry name" value="X8"/>
    <property type="match status" value="1"/>
</dbReference>
<gene>
    <name evidence="15" type="ORF">BON22_2749</name>
    <name evidence="14" type="ORF">CYFA0S_09e04478g</name>
</gene>
<reference evidence="15" key="3">
    <citation type="submission" date="2017-01" db="EMBL/GenBank/DDBJ databases">
        <authorList>
            <person name="Mah S.A."/>
            <person name="Swanson W.J."/>
            <person name="Moy G.W."/>
            <person name="Vacquier V.D."/>
        </authorList>
    </citation>
    <scope>NUCLEOTIDE SEQUENCE [LARGE SCALE GENOMIC DNA]</scope>
    <source>
        <strain evidence="15">65</strain>
    </source>
</reference>
<dbReference type="SMART" id="SM00768">
    <property type="entry name" value="X8"/>
    <property type="match status" value="1"/>
</dbReference>
<evidence type="ECO:0000256" key="4">
    <source>
        <dbReference type="ARBA" id="ARBA00022622"/>
    </source>
</evidence>
<sequence>MLFKTLAYAAASAGLLKMAAADDLPAIEIVGNKFFYSNNGSQFYMRGIAYQQDTANVTEGQSFVDPLADEEACARDVPYLAAVNTNTIRVYALNETQDHTACMKLLQDAGIYVIADLSEPGLSIDRSNPKWTVELYNRYTTIVDEFQNYTNILGFFAGNEVTNDNTNTDASAFVKAAVRDTKAYIAAQGYRSIPVGYSSNDDADTRVAIADYFTCGDVDERADFYGINMYEWCGSSSFSKSGYADRTKEFANLTVPVFFSEYGCNEVSPRKFTEVAALYSDDMTDVWSGGIVYMYFQEDNDYGLVSIANGDVSTLADYSYYSEEIWSISPTSAHSDDVSSASATLACPTQDKNWKANTELPPTPNEELCSCMQASVSCVVADDVDEDDYGDLFGIVCGSIDCSGISSNGTTGEYGAYSFCSSKQQLDFVLNLYYLEQGSADDACDFDGSATINDKASTASTCSSALSAAGTDGLGTVSHSITSSSSRSTGGSNDSDDSDGSSSATASSSSSSSSSSGSAANIRAPVGESFMAAVFTLFGVVGLSAVML</sequence>
<dbReference type="GO" id="GO:0031505">
    <property type="term" value="P:fungal-type cell wall organization"/>
    <property type="evidence" value="ECO:0007669"/>
    <property type="project" value="UniProtKB-ARBA"/>
</dbReference>
<dbReference type="Pfam" id="PF03198">
    <property type="entry name" value="Glyco_hydro_72"/>
    <property type="match status" value="1"/>
</dbReference>
<feature type="domain" description="X8" evidence="13">
    <location>
        <begin position="376"/>
        <end position="464"/>
    </location>
</feature>
<dbReference type="EMBL" id="MPUK01000004">
    <property type="protein sequence ID" value="ONH67852.1"/>
    <property type="molecule type" value="Genomic_DNA"/>
</dbReference>
<comment type="subcellular location">
    <subcellularLocation>
        <location evidence="1 11">Cell membrane</location>
        <topology evidence="1 11">Lipid-anchor</topology>
        <topology evidence="1 11">GPI-anchor</topology>
    </subcellularLocation>
</comment>
<dbReference type="OMA" id="QDHTECM"/>
<dbReference type="VEuPathDB" id="FungiDB:BON22_2749"/>
<comment type="function">
    <text evidence="11">Splits internally a 1,3-beta-glucan molecule and transfers the newly generated reducing end (the donor) to the non-reducing end of another 1,3-beta-glucan molecule (the acceptor) forming a 1,3-beta linkage, resulting in the elongation of 1,3-beta-glucan chains in the cell wall.</text>
</comment>
<evidence type="ECO:0000256" key="2">
    <source>
        <dbReference type="ARBA" id="ARBA00007528"/>
    </source>
</evidence>
<evidence type="ECO:0000256" key="6">
    <source>
        <dbReference type="ARBA" id="ARBA00023136"/>
    </source>
</evidence>
<organism evidence="14">
    <name type="scientific">Cyberlindnera fabianii</name>
    <name type="common">Yeast</name>
    <name type="synonym">Hansenula fabianii</name>
    <dbReference type="NCBI Taxonomy" id="36022"/>
    <lineage>
        <taxon>Eukaryota</taxon>
        <taxon>Fungi</taxon>
        <taxon>Dikarya</taxon>
        <taxon>Ascomycota</taxon>
        <taxon>Saccharomycotina</taxon>
        <taxon>Saccharomycetes</taxon>
        <taxon>Phaffomycetales</taxon>
        <taxon>Phaffomycetaceae</taxon>
        <taxon>Cyberlindnera</taxon>
    </lineage>
</organism>
<dbReference type="AlphaFoldDB" id="A0A061B492"/>
<evidence type="ECO:0000256" key="1">
    <source>
        <dbReference type="ARBA" id="ARBA00004609"/>
    </source>
</evidence>
<dbReference type="GO" id="GO:0031982">
    <property type="term" value="C:vesicle"/>
    <property type="evidence" value="ECO:0007669"/>
    <property type="project" value="UniProtKB-ARBA"/>
</dbReference>
<evidence type="ECO:0000256" key="3">
    <source>
        <dbReference type="ARBA" id="ARBA00022475"/>
    </source>
</evidence>
<dbReference type="EMBL" id="LK052894">
    <property type="protein sequence ID" value="CDR42479.1"/>
    <property type="molecule type" value="Genomic_DNA"/>
</dbReference>
<evidence type="ECO:0000313" key="14">
    <source>
        <dbReference type="EMBL" id="CDR42479.1"/>
    </source>
</evidence>
<feature type="signal peptide" evidence="11">
    <location>
        <begin position="1"/>
        <end position="21"/>
    </location>
</feature>
<reference evidence="16" key="2">
    <citation type="journal article" date="2017" name="Genome Announc.">
        <title>Genome sequences of Cyberlindnera fabianii 65, Pichia kudriavzevii 129, and Saccharomyces cerevisiae 131 isolated from fermented masau fruits in Zimbabwe.</title>
        <authorList>
            <person name="van Rijswijck I.M.H."/>
            <person name="Derks M.F.L."/>
            <person name="Abee T."/>
            <person name="de Ridder D."/>
            <person name="Smid E.J."/>
        </authorList>
    </citation>
    <scope>NUCLEOTIDE SEQUENCE [LARGE SCALE GENOMIC DNA]</scope>
    <source>
        <strain evidence="16">65</strain>
    </source>
</reference>
<dbReference type="EC" id="2.4.1.-" evidence="11"/>
<dbReference type="GO" id="GO:0042124">
    <property type="term" value="F:1,3-beta-glucanosyltransferase activity"/>
    <property type="evidence" value="ECO:0007669"/>
    <property type="project" value="TreeGrafter"/>
</dbReference>
<dbReference type="GO" id="GO:0005886">
    <property type="term" value="C:plasma membrane"/>
    <property type="evidence" value="ECO:0007669"/>
    <property type="project" value="UniProtKB-SubCell"/>
</dbReference>
<dbReference type="OrthoDB" id="421038at2759"/>
<feature type="chain" id="PRO_5015017600" description="1,3-beta-glucanosyltransferase" evidence="11">
    <location>
        <begin position="22"/>
        <end position="548"/>
    </location>
</feature>
<dbReference type="SUPFAM" id="SSF51445">
    <property type="entry name" value="(Trans)glycosidases"/>
    <property type="match status" value="1"/>
</dbReference>
<dbReference type="FunFam" id="1.20.58.1040:FF:000005">
    <property type="entry name" value="1,3-beta-glucanosyltransferase"/>
    <property type="match status" value="1"/>
</dbReference>
<dbReference type="GO" id="GO:0098552">
    <property type="term" value="C:side of membrane"/>
    <property type="evidence" value="ECO:0007669"/>
    <property type="project" value="UniProtKB-KW"/>
</dbReference>
<feature type="region of interest" description="Disordered" evidence="12">
    <location>
        <begin position="479"/>
        <end position="518"/>
    </location>
</feature>
<dbReference type="GO" id="GO:0009277">
    <property type="term" value="C:fungal-type cell wall"/>
    <property type="evidence" value="ECO:0007669"/>
    <property type="project" value="UniProtKB-ARBA"/>
</dbReference>
<comment type="similarity">
    <text evidence="2 11">Belongs to the glycosyl hydrolase 72 family.</text>
</comment>
<keyword evidence="9 11" id="KW-0449">Lipoprotein</keyword>
<reference evidence="14" key="1">
    <citation type="journal article" date="2014" name="Genome Announc.">
        <title>Genome sequence of the yeast Cyberlindnera fabianii (Hansenula fabianii).</title>
        <authorList>
            <person name="Freel K.C."/>
            <person name="Sarilar V."/>
            <person name="Neuveglise C."/>
            <person name="Devillers H."/>
            <person name="Friedrich A."/>
            <person name="Schacherer J."/>
        </authorList>
    </citation>
    <scope>NUCLEOTIDE SEQUENCE</scope>
    <source>
        <strain evidence="14">YJS4271</strain>
    </source>
</reference>
<feature type="compositionally biased region" description="Low complexity" evidence="12">
    <location>
        <begin position="500"/>
        <end position="518"/>
    </location>
</feature>
<keyword evidence="10" id="KW-0961">Cell wall biogenesis/degradation</keyword>
<evidence type="ECO:0000313" key="15">
    <source>
        <dbReference type="EMBL" id="ONH67852.1"/>
    </source>
</evidence>
<accession>A0A061B492</accession>
<dbReference type="Gene3D" id="1.20.58.1040">
    <property type="match status" value="1"/>
</dbReference>
<name>A0A061B492_CYBFA</name>
<protein>
    <recommendedName>
        <fullName evidence="11">1,3-beta-glucanosyltransferase</fullName>
        <ecNumber evidence="11">2.4.1.-</ecNumber>
    </recommendedName>
</protein>
<evidence type="ECO:0000256" key="9">
    <source>
        <dbReference type="ARBA" id="ARBA00023288"/>
    </source>
</evidence>
<keyword evidence="3" id="KW-1003">Cell membrane</keyword>
<evidence type="ECO:0000313" key="16">
    <source>
        <dbReference type="Proteomes" id="UP000189513"/>
    </source>
</evidence>
<keyword evidence="5 11" id="KW-0732">Signal</keyword>
<evidence type="ECO:0000256" key="8">
    <source>
        <dbReference type="ARBA" id="ARBA00023180"/>
    </source>
</evidence>
<evidence type="ECO:0000256" key="11">
    <source>
        <dbReference type="RuleBase" id="RU361209"/>
    </source>
</evidence>
<dbReference type="InterPro" id="IPR017853">
    <property type="entry name" value="GH"/>
</dbReference>
<proteinExistence type="inferred from homology"/>
<dbReference type="STRING" id="36022.A0A061B492"/>
<dbReference type="FunFam" id="3.20.20.80:FF:000038">
    <property type="entry name" value="1,3-beta-glucanosyltransferase"/>
    <property type="match status" value="1"/>
</dbReference>
<dbReference type="PANTHER" id="PTHR31468:SF2">
    <property type="entry name" value="1,3-BETA-GLUCANOSYLTRANSFERASE GAS1"/>
    <property type="match status" value="1"/>
</dbReference>
<dbReference type="Proteomes" id="UP000189513">
    <property type="component" value="Unassembled WGS sequence"/>
</dbReference>
<evidence type="ECO:0000259" key="13">
    <source>
        <dbReference type="SMART" id="SM00768"/>
    </source>
</evidence>
<evidence type="ECO:0000256" key="12">
    <source>
        <dbReference type="SAM" id="MobiDB-lite"/>
    </source>
</evidence>
<keyword evidence="6 11" id="KW-0472">Membrane</keyword>
<dbReference type="InterPro" id="IPR012946">
    <property type="entry name" value="X8"/>
</dbReference>
<evidence type="ECO:0000256" key="5">
    <source>
        <dbReference type="ARBA" id="ARBA00022729"/>
    </source>
</evidence>
<dbReference type="Gene3D" id="3.20.20.80">
    <property type="entry name" value="Glycosidases"/>
    <property type="match status" value="1"/>
</dbReference>
<feature type="compositionally biased region" description="Low complexity" evidence="12">
    <location>
        <begin position="479"/>
        <end position="493"/>
    </location>
</feature>
<keyword evidence="16" id="KW-1185">Reference proteome</keyword>
<keyword evidence="8" id="KW-0325">Glycoprotein</keyword>